<evidence type="ECO:0000313" key="2">
    <source>
        <dbReference type="Proteomes" id="UP000184188"/>
    </source>
</evidence>
<dbReference type="VEuPathDB" id="FungiDB:ASPZODRAFT_38129"/>
<dbReference type="GeneID" id="34614756"/>
<feature type="non-terminal residue" evidence="1">
    <location>
        <position position="1"/>
    </location>
</feature>
<dbReference type="OrthoDB" id="3693942at2759"/>
<dbReference type="STRING" id="1073090.A0A1L9SDL0"/>
<dbReference type="Proteomes" id="UP000184188">
    <property type="component" value="Unassembled WGS sequence"/>
</dbReference>
<dbReference type="RefSeq" id="XP_022579684.1">
    <property type="nucleotide sequence ID" value="XM_022728292.1"/>
</dbReference>
<protein>
    <submittedName>
        <fullName evidence="1">Uncharacterized protein</fullName>
    </submittedName>
</protein>
<keyword evidence="2" id="KW-1185">Reference proteome</keyword>
<dbReference type="EMBL" id="KV878346">
    <property type="protein sequence ID" value="OJJ45174.1"/>
    <property type="molecule type" value="Genomic_DNA"/>
</dbReference>
<organism evidence="1 2">
    <name type="scientific">Penicilliopsis zonata CBS 506.65</name>
    <dbReference type="NCBI Taxonomy" id="1073090"/>
    <lineage>
        <taxon>Eukaryota</taxon>
        <taxon>Fungi</taxon>
        <taxon>Dikarya</taxon>
        <taxon>Ascomycota</taxon>
        <taxon>Pezizomycotina</taxon>
        <taxon>Eurotiomycetes</taxon>
        <taxon>Eurotiomycetidae</taxon>
        <taxon>Eurotiales</taxon>
        <taxon>Aspergillaceae</taxon>
        <taxon>Penicilliopsis</taxon>
    </lineage>
</organism>
<name>A0A1L9SDL0_9EURO</name>
<reference evidence="2" key="1">
    <citation type="journal article" date="2017" name="Genome Biol.">
        <title>Comparative genomics reveals high biological diversity and specific adaptations in the industrially and medically important fungal genus Aspergillus.</title>
        <authorList>
            <person name="de Vries R.P."/>
            <person name="Riley R."/>
            <person name="Wiebenga A."/>
            <person name="Aguilar-Osorio G."/>
            <person name="Amillis S."/>
            <person name="Uchima C.A."/>
            <person name="Anderluh G."/>
            <person name="Asadollahi M."/>
            <person name="Askin M."/>
            <person name="Barry K."/>
            <person name="Battaglia E."/>
            <person name="Bayram O."/>
            <person name="Benocci T."/>
            <person name="Braus-Stromeyer S.A."/>
            <person name="Caldana C."/>
            <person name="Canovas D."/>
            <person name="Cerqueira G.C."/>
            <person name="Chen F."/>
            <person name="Chen W."/>
            <person name="Choi C."/>
            <person name="Clum A."/>
            <person name="Dos Santos R.A."/>
            <person name="Damasio A.R."/>
            <person name="Diallinas G."/>
            <person name="Emri T."/>
            <person name="Fekete E."/>
            <person name="Flipphi M."/>
            <person name="Freyberg S."/>
            <person name="Gallo A."/>
            <person name="Gournas C."/>
            <person name="Habgood R."/>
            <person name="Hainaut M."/>
            <person name="Harispe M.L."/>
            <person name="Henrissat B."/>
            <person name="Hilden K.S."/>
            <person name="Hope R."/>
            <person name="Hossain A."/>
            <person name="Karabika E."/>
            <person name="Karaffa L."/>
            <person name="Karanyi Z."/>
            <person name="Krasevec N."/>
            <person name="Kuo A."/>
            <person name="Kusch H."/>
            <person name="LaButti K."/>
            <person name="Lagendijk E.L."/>
            <person name="Lapidus A."/>
            <person name="Levasseur A."/>
            <person name="Lindquist E."/>
            <person name="Lipzen A."/>
            <person name="Logrieco A.F."/>
            <person name="MacCabe A."/>
            <person name="Maekelae M.R."/>
            <person name="Malavazi I."/>
            <person name="Melin P."/>
            <person name="Meyer V."/>
            <person name="Mielnichuk N."/>
            <person name="Miskei M."/>
            <person name="Molnar A.P."/>
            <person name="Mule G."/>
            <person name="Ngan C.Y."/>
            <person name="Orejas M."/>
            <person name="Orosz E."/>
            <person name="Ouedraogo J.P."/>
            <person name="Overkamp K.M."/>
            <person name="Park H.-S."/>
            <person name="Perrone G."/>
            <person name="Piumi F."/>
            <person name="Punt P.J."/>
            <person name="Ram A.F."/>
            <person name="Ramon A."/>
            <person name="Rauscher S."/>
            <person name="Record E."/>
            <person name="Riano-Pachon D.M."/>
            <person name="Robert V."/>
            <person name="Roehrig J."/>
            <person name="Ruller R."/>
            <person name="Salamov A."/>
            <person name="Salih N.S."/>
            <person name="Samson R.A."/>
            <person name="Sandor E."/>
            <person name="Sanguinetti M."/>
            <person name="Schuetze T."/>
            <person name="Sepcic K."/>
            <person name="Shelest E."/>
            <person name="Sherlock G."/>
            <person name="Sophianopoulou V."/>
            <person name="Squina F.M."/>
            <person name="Sun H."/>
            <person name="Susca A."/>
            <person name="Todd R.B."/>
            <person name="Tsang A."/>
            <person name="Unkles S.E."/>
            <person name="van de Wiele N."/>
            <person name="van Rossen-Uffink D."/>
            <person name="Oliveira J.V."/>
            <person name="Vesth T.C."/>
            <person name="Visser J."/>
            <person name="Yu J.-H."/>
            <person name="Zhou M."/>
            <person name="Andersen M.R."/>
            <person name="Archer D.B."/>
            <person name="Baker S.E."/>
            <person name="Benoit I."/>
            <person name="Brakhage A.A."/>
            <person name="Braus G.H."/>
            <person name="Fischer R."/>
            <person name="Frisvad J.C."/>
            <person name="Goldman G.H."/>
            <person name="Houbraken J."/>
            <person name="Oakley B."/>
            <person name="Pocsi I."/>
            <person name="Scazzocchio C."/>
            <person name="Seiboth B."/>
            <person name="vanKuyk P.A."/>
            <person name="Wortman J."/>
            <person name="Dyer P.S."/>
            <person name="Grigoriev I.V."/>
        </authorList>
    </citation>
    <scope>NUCLEOTIDE SEQUENCE [LARGE SCALE GENOMIC DNA]</scope>
    <source>
        <strain evidence="2">CBS 506.65</strain>
    </source>
</reference>
<evidence type="ECO:0000313" key="1">
    <source>
        <dbReference type="EMBL" id="OJJ45174.1"/>
    </source>
</evidence>
<sequence>PKGTPDTGFITRAPDLPREKHLQRGRKDLATRGLIPIGIVASAKSIWKEFPSIWYVNFEVSISDEHRAQLQDYQQNVLDYLSWASVNWWEEVFDLIPPGNNEEVKRSQTTALARIAYQDMTGTPWLSKTSKTESHVRIECEANEFHYRLLSEIASGFIPFSLTASIGL</sequence>
<proteinExistence type="predicted"/>
<dbReference type="AlphaFoldDB" id="A0A1L9SDL0"/>
<gene>
    <name evidence="1" type="ORF">ASPZODRAFT_38129</name>
</gene>
<accession>A0A1L9SDL0</accession>
<feature type="non-terminal residue" evidence="1">
    <location>
        <position position="168"/>
    </location>
</feature>